<dbReference type="Gene3D" id="6.10.140.1430">
    <property type="match status" value="1"/>
</dbReference>
<feature type="compositionally biased region" description="Basic and acidic residues" evidence="1">
    <location>
        <begin position="39"/>
        <end position="53"/>
    </location>
</feature>
<evidence type="ECO:0000256" key="2">
    <source>
        <dbReference type="SAM" id="Phobius"/>
    </source>
</evidence>
<keyword evidence="2" id="KW-0812">Transmembrane</keyword>
<feature type="region of interest" description="Disordered" evidence="1">
    <location>
        <begin position="24"/>
        <end position="53"/>
    </location>
</feature>
<gene>
    <name evidence="3" type="ORF">DFQ05_1829</name>
</gene>
<name>A0A4R1KSL0_9FLAO</name>
<dbReference type="RefSeq" id="WP_132705054.1">
    <property type="nucleotide sequence ID" value="NZ_SMGI01000002.1"/>
</dbReference>
<sequence>MSEDNKNLSDDLDDMIGDVKEGAKKAGKKISQKASELADDAKELSKEAKEKASEFANEAKEKASEFADEAKEVFSDGKNVGIISHIYWIGWIIALIMNSNNKSELGSFYLRQNLGLFLLSFLAWIPFLGWLLGIAIFVAWIISLIGALSGQKKPTFLLGNQFQEWFKAL</sequence>
<comment type="caution">
    <text evidence="3">The sequence shown here is derived from an EMBL/GenBank/DDBJ whole genome shotgun (WGS) entry which is preliminary data.</text>
</comment>
<evidence type="ECO:0000256" key="1">
    <source>
        <dbReference type="SAM" id="MobiDB-lite"/>
    </source>
</evidence>
<keyword evidence="2" id="KW-1133">Transmembrane helix</keyword>
<accession>A0A4R1KSL0</accession>
<dbReference type="OrthoDB" id="6400719at2"/>
<evidence type="ECO:0000313" key="3">
    <source>
        <dbReference type="EMBL" id="TCK68045.1"/>
    </source>
</evidence>
<feature type="transmembrane region" description="Helical" evidence="2">
    <location>
        <begin position="80"/>
        <end position="97"/>
    </location>
</feature>
<organism evidence="3 4">
    <name type="scientific">Winogradskyella wandonensis</name>
    <dbReference type="NCBI Taxonomy" id="1442586"/>
    <lineage>
        <taxon>Bacteria</taxon>
        <taxon>Pseudomonadati</taxon>
        <taxon>Bacteroidota</taxon>
        <taxon>Flavobacteriia</taxon>
        <taxon>Flavobacteriales</taxon>
        <taxon>Flavobacteriaceae</taxon>
        <taxon>Winogradskyella</taxon>
    </lineage>
</organism>
<keyword evidence="2" id="KW-0472">Membrane</keyword>
<reference evidence="3 4" key="1">
    <citation type="journal article" date="2015" name="Stand. Genomic Sci.">
        <title>Genomic Encyclopedia of Bacterial and Archaeal Type Strains, Phase III: the genomes of soil and plant-associated and newly described type strains.</title>
        <authorList>
            <person name="Whitman W.B."/>
            <person name="Woyke T."/>
            <person name="Klenk H.P."/>
            <person name="Zhou Y."/>
            <person name="Lilburn T.G."/>
            <person name="Beck B.J."/>
            <person name="De Vos P."/>
            <person name="Vandamme P."/>
            <person name="Eisen J.A."/>
            <person name="Garrity G."/>
            <person name="Hugenholtz P."/>
            <person name="Kyrpides N.C."/>
        </authorList>
    </citation>
    <scope>NUCLEOTIDE SEQUENCE [LARGE SCALE GENOMIC DNA]</scope>
    <source>
        <strain evidence="3 4">CECT 8445</strain>
    </source>
</reference>
<protein>
    <submittedName>
        <fullName evidence="3">Putative membrane protein</fullName>
    </submittedName>
</protein>
<dbReference type="AlphaFoldDB" id="A0A4R1KSL0"/>
<evidence type="ECO:0000313" key="4">
    <source>
        <dbReference type="Proteomes" id="UP000295714"/>
    </source>
</evidence>
<dbReference type="Proteomes" id="UP000295714">
    <property type="component" value="Unassembled WGS sequence"/>
</dbReference>
<dbReference type="EMBL" id="SMGI01000002">
    <property type="protein sequence ID" value="TCK68045.1"/>
    <property type="molecule type" value="Genomic_DNA"/>
</dbReference>
<feature type="transmembrane region" description="Helical" evidence="2">
    <location>
        <begin position="117"/>
        <end position="148"/>
    </location>
</feature>
<keyword evidence="4" id="KW-1185">Reference proteome</keyword>
<proteinExistence type="predicted"/>